<sequence>MAPISLDDIEGPKAARLLKKKQPIDVQSNYHENDIKDTGEAADDLSGRIVRNRGPITAKIVASGNHGRYCEKGQDKGGCHADFSLVAWKFAGDEGTVHGSIEEKFADGQMLKVDVDCLVRDGKEAIVGGVITQIPDHFEELALNQRAYVKVTENSENDAADFISNVAIGFGLTSESSCKSVGALFKLGDEFNYISPHVSVCSKHTDWEGCLERIKAE</sequence>
<protein>
    <submittedName>
        <fullName evidence="1">Uncharacterized protein</fullName>
    </submittedName>
</protein>
<evidence type="ECO:0000313" key="2">
    <source>
        <dbReference type="Proteomes" id="UP001530400"/>
    </source>
</evidence>
<dbReference type="AlphaFoldDB" id="A0ABD3Q0B0"/>
<comment type="caution">
    <text evidence="1">The sequence shown here is derived from an EMBL/GenBank/DDBJ whole genome shotgun (WGS) entry which is preliminary data.</text>
</comment>
<accession>A0ABD3Q0B0</accession>
<name>A0ABD3Q0B0_9STRA</name>
<evidence type="ECO:0000313" key="1">
    <source>
        <dbReference type="EMBL" id="KAL3793372.1"/>
    </source>
</evidence>
<dbReference type="EMBL" id="JALLPJ020000396">
    <property type="protein sequence ID" value="KAL3793372.1"/>
    <property type="molecule type" value="Genomic_DNA"/>
</dbReference>
<dbReference type="Proteomes" id="UP001530400">
    <property type="component" value="Unassembled WGS sequence"/>
</dbReference>
<organism evidence="1 2">
    <name type="scientific">Cyclotella atomus</name>
    <dbReference type="NCBI Taxonomy" id="382360"/>
    <lineage>
        <taxon>Eukaryota</taxon>
        <taxon>Sar</taxon>
        <taxon>Stramenopiles</taxon>
        <taxon>Ochrophyta</taxon>
        <taxon>Bacillariophyta</taxon>
        <taxon>Coscinodiscophyceae</taxon>
        <taxon>Thalassiosirophycidae</taxon>
        <taxon>Stephanodiscales</taxon>
        <taxon>Stephanodiscaceae</taxon>
        <taxon>Cyclotella</taxon>
    </lineage>
</organism>
<gene>
    <name evidence="1" type="ORF">ACHAWO_002573</name>
</gene>
<proteinExistence type="predicted"/>
<keyword evidence="2" id="KW-1185">Reference proteome</keyword>
<reference evidence="1 2" key="1">
    <citation type="submission" date="2024-10" db="EMBL/GenBank/DDBJ databases">
        <title>Updated reference genomes for cyclostephanoid diatoms.</title>
        <authorList>
            <person name="Roberts W.R."/>
            <person name="Alverson A.J."/>
        </authorList>
    </citation>
    <scope>NUCLEOTIDE SEQUENCE [LARGE SCALE GENOMIC DNA]</scope>
    <source>
        <strain evidence="1 2">AJA010-31</strain>
    </source>
</reference>